<dbReference type="Gene3D" id="3.30.559.10">
    <property type="entry name" value="Chloramphenicol acetyltransferase-like domain"/>
    <property type="match status" value="2"/>
</dbReference>
<dbReference type="InterPro" id="IPR051504">
    <property type="entry name" value="Plant_metabolite_acyltrans"/>
</dbReference>
<reference evidence="3" key="1">
    <citation type="submission" date="2022-07" db="EMBL/GenBank/DDBJ databases">
        <authorList>
            <person name="Macas J."/>
            <person name="Novak P."/>
            <person name="Neumann P."/>
        </authorList>
    </citation>
    <scope>NUCLEOTIDE SEQUENCE</scope>
</reference>
<dbReference type="GO" id="GO:0016747">
    <property type="term" value="F:acyltransferase activity, transferring groups other than amino-acyl groups"/>
    <property type="evidence" value="ECO:0007669"/>
    <property type="project" value="UniProtKB-ARBA"/>
</dbReference>
<comment type="caution">
    <text evidence="3">The sequence shown here is derived from an EMBL/GenBank/DDBJ whole genome shotgun (WGS) entry which is preliminary data.</text>
</comment>
<dbReference type="AlphaFoldDB" id="A0AAV0DEJ1"/>
<evidence type="ECO:0000313" key="3">
    <source>
        <dbReference type="EMBL" id="CAH9099290.1"/>
    </source>
</evidence>
<dbReference type="InterPro" id="IPR023213">
    <property type="entry name" value="CAT-like_dom_sf"/>
</dbReference>
<evidence type="ECO:0000256" key="2">
    <source>
        <dbReference type="ARBA" id="ARBA00023315"/>
    </source>
</evidence>
<organism evidence="3 4">
    <name type="scientific">Cuscuta epithymum</name>
    <dbReference type="NCBI Taxonomy" id="186058"/>
    <lineage>
        <taxon>Eukaryota</taxon>
        <taxon>Viridiplantae</taxon>
        <taxon>Streptophyta</taxon>
        <taxon>Embryophyta</taxon>
        <taxon>Tracheophyta</taxon>
        <taxon>Spermatophyta</taxon>
        <taxon>Magnoliopsida</taxon>
        <taxon>eudicotyledons</taxon>
        <taxon>Gunneridae</taxon>
        <taxon>Pentapetalae</taxon>
        <taxon>asterids</taxon>
        <taxon>lamiids</taxon>
        <taxon>Solanales</taxon>
        <taxon>Convolvulaceae</taxon>
        <taxon>Cuscuteae</taxon>
        <taxon>Cuscuta</taxon>
        <taxon>Cuscuta subgen. Cuscuta</taxon>
    </lineage>
</organism>
<sequence length="470" mass="51923">MAIPQTVTVLEQIPVSPPPEATAEMSIPLTFLDVVWLTLPPVHRLIFYPHPVSRTGFLDSIIPKMRNSLSQTLQHYTSLAGRVFTSPDNAIVPEIRYTEDDTVPLIVAEYISGETTDFDHLVSDQARSSMDYQPLIPRLPPTSRAPNGSVVVPVFALQVTLFPDVGICIGVTNHHIIGDGSSIFGFMKAWSHLSFSSHEDNKKDCTSSQCVPFYGKVAVKDGQRLTRLYWDILKNISIEETHNVYRRPLITDKVRSTFGVTRDDIQRLKNRVLALRPDLVHVSSFTMICSHVWNCLVKSRIQTGENDGDEEKENFLCPADCRARLDPPVPGNYFGNCVVPCIGGAMTKELIGHGGFIKAAEVIGESIRGQLYNKEKDGVLRGADSWLTVISGFNFGRTMSLAGSPKFDYYELDFGWGKPKKFDIPSIDVTGAISLGAAKDHEGGLEVGLALPVAQMDIFTNIFNEGLKAI</sequence>
<keyword evidence="1" id="KW-0808">Transferase</keyword>
<dbReference type="EMBL" id="CAMAPF010000104">
    <property type="protein sequence ID" value="CAH9099290.1"/>
    <property type="molecule type" value="Genomic_DNA"/>
</dbReference>
<dbReference type="Pfam" id="PF02458">
    <property type="entry name" value="Transferase"/>
    <property type="match status" value="1"/>
</dbReference>
<gene>
    <name evidence="3" type="ORF">CEPIT_LOCUS14913</name>
</gene>
<dbReference type="Proteomes" id="UP001152523">
    <property type="component" value="Unassembled WGS sequence"/>
</dbReference>
<keyword evidence="4" id="KW-1185">Reference proteome</keyword>
<evidence type="ECO:0000256" key="1">
    <source>
        <dbReference type="ARBA" id="ARBA00022679"/>
    </source>
</evidence>
<accession>A0AAV0DEJ1</accession>
<protein>
    <submittedName>
        <fullName evidence="3">Uncharacterized protein</fullName>
    </submittedName>
</protein>
<name>A0AAV0DEJ1_9ASTE</name>
<dbReference type="PANTHER" id="PTHR31625">
    <property type="match status" value="1"/>
</dbReference>
<proteinExistence type="predicted"/>
<keyword evidence="2" id="KW-0012">Acyltransferase</keyword>
<evidence type="ECO:0000313" key="4">
    <source>
        <dbReference type="Proteomes" id="UP001152523"/>
    </source>
</evidence>